<evidence type="ECO:0000313" key="1">
    <source>
        <dbReference type="EMBL" id="RTQ30906.1"/>
    </source>
</evidence>
<accession>A0A431TET8</accession>
<organism evidence="1 2">
    <name type="scientific">Variovorax gossypii</name>
    <dbReference type="NCBI Taxonomy" id="1679495"/>
    <lineage>
        <taxon>Bacteria</taxon>
        <taxon>Pseudomonadati</taxon>
        <taxon>Pseudomonadota</taxon>
        <taxon>Betaproteobacteria</taxon>
        <taxon>Burkholderiales</taxon>
        <taxon>Comamonadaceae</taxon>
        <taxon>Variovorax</taxon>
    </lineage>
</organism>
<dbReference type="EMBL" id="RXOE01000011">
    <property type="protein sequence ID" value="RTQ30906.1"/>
    <property type="molecule type" value="Genomic_DNA"/>
</dbReference>
<dbReference type="AlphaFoldDB" id="A0A431TET8"/>
<proteinExistence type="predicted"/>
<reference evidence="1 2" key="1">
    <citation type="submission" date="2018-12" db="EMBL/GenBank/DDBJ databases">
        <title>The genome of Variovorax gossypii DSM 100435.</title>
        <authorList>
            <person name="Gao J."/>
            <person name="Sun J."/>
        </authorList>
    </citation>
    <scope>NUCLEOTIDE SEQUENCE [LARGE SCALE GENOMIC DNA]</scope>
    <source>
        <strain evidence="1 2">DSM 100435</strain>
    </source>
</reference>
<sequence>MKSLVIAAHSGHELLLWKWLRNERPDFVVLTNGAGSTGVPRLEPTVDNLSRAGARWIPEVVQPVADADIYRALLEGDTSLFTRWVDALADHVVEQGIDCIVADEAEDYNPSHDMCRLMANQVAAQVMARGREVVSLGYPTVGHPSPPARLASERHVVVELDANELQAKLDDMHGYARHFGGQLEQELAGFIAEFGAQAYGRECLFAAQPTRYELAQPPAGKPAFEVFGEERVAAGVYKHVIRGSHLQAVADRLRGAIRR</sequence>
<dbReference type="OrthoDB" id="8565401at2"/>
<evidence type="ECO:0000313" key="2">
    <source>
        <dbReference type="Proteomes" id="UP000267418"/>
    </source>
</evidence>
<name>A0A431TET8_9BURK</name>
<dbReference type="Proteomes" id="UP000267418">
    <property type="component" value="Unassembled WGS sequence"/>
</dbReference>
<comment type="caution">
    <text evidence="1">The sequence shown here is derived from an EMBL/GenBank/DDBJ whole genome shotgun (WGS) entry which is preliminary data.</text>
</comment>
<gene>
    <name evidence="1" type="ORF">EJP69_28180</name>
</gene>
<protein>
    <recommendedName>
        <fullName evidence="3">PIG-L family deacetylase</fullName>
    </recommendedName>
</protein>
<keyword evidence="2" id="KW-1185">Reference proteome</keyword>
<evidence type="ECO:0008006" key="3">
    <source>
        <dbReference type="Google" id="ProtNLM"/>
    </source>
</evidence>
<dbReference type="RefSeq" id="WP_126473628.1">
    <property type="nucleotide sequence ID" value="NZ_RXOE01000011.1"/>
</dbReference>